<dbReference type="Gene3D" id="2.170.120.12">
    <property type="entry name" value="DNA-directed RNA polymerase, insert domain"/>
    <property type="match status" value="1"/>
</dbReference>
<name>A0A8K0JU84_LADFU</name>
<comment type="caution">
    <text evidence="8">The sequence shown here is derived from an EMBL/GenBank/DDBJ whole genome shotgun (WGS) entry which is preliminary data.</text>
</comment>
<protein>
    <recommendedName>
        <fullName evidence="2">DNA-directed RNA polymerases I and III subunit RPAC1</fullName>
    </recommendedName>
</protein>
<dbReference type="AlphaFoldDB" id="A0A8K0JU84"/>
<dbReference type="GO" id="GO:0046983">
    <property type="term" value="F:protein dimerization activity"/>
    <property type="evidence" value="ECO:0007669"/>
    <property type="project" value="InterPro"/>
</dbReference>
<dbReference type="GO" id="GO:0003899">
    <property type="term" value="F:DNA-directed RNA polymerase activity"/>
    <property type="evidence" value="ECO:0007669"/>
    <property type="project" value="InterPro"/>
</dbReference>
<dbReference type="Gene3D" id="3.30.1360.10">
    <property type="entry name" value="RNA polymerase, RBP11-like subunit"/>
    <property type="match status" value="1"/>
</dbReference>
<dbReference type="HAMAP" id="MF_00320">
    <property type="entry name" value="RNApol_arch_Rpo3"/>
    <property type="match status" value="1"/>
</dbReference>
<dbReference type="Pfam" id="PF01193">
    <property type="entry name" value="RNA_pol_L"/>
    <property type="match status" value="1"/>
</dbReference>
<evidence type="ECO:0000259" key="7">
    <source>
        <dbReference type="SMART" id="SM00662"/>
    </source>
</evidence>
<evidence type="ECO:0000256" key="4">
    <source>
        <dbReference type="ARBA" id="ARBA00023163"/>
    </source>
</evidence>
<dbReference type="InterPro" id="IPR001514">
    <property type="entry name" value="DNA-dir_RNA_pol_30-40kDasu_CS"/>
</dbReference>
<dbReference type="InterPro" id="IPR022842">
    <property type="entry name" value="RNAP_Rpo3/Rpb3/RPAC1"/>
</dbReference>
<dbReference type="SUPFAM" id="SSF55257">
    <property type="entry name" value="RBP11-like subunits of RNA polymerase"/>
    <property type="match status" value="1"/>
</dbReference>
<sequence length="341" mass="38294">MDPISESRRRISIKEHALANVSSPNYPGSCAGYDDTFDIKSVIEKLKVNIKRLEGNEMEFDLIGVEPAIPNAFRRILLVELPSMAIEKVFIYNNTSVIQDEVLAHRLGLVPLKADPRLFEYRQEGDEEGTEQDTLEFELKVTCANNKAAAKDSSALKDIYVNHKVFSDSLKWVPIGNQGDVYTEDDVGPVHKDILLNCLRPGHKLDIKLHAVKGIGRDHAKFSPVATAYYRILPEITLTREVEGEAADRLQSCFTPGVIKVSETKDGRKVAKVEDARYDMCSRNVFKHKDLIDAVKLDRVRDHFIFTVESVGALPPDVLFIEAVKVLKGKCARFLEELSTI</sequence>
<dbReference type="GO" id="GO:0005666">
    <property type="term" value="C:RNA polymerase III complex"/>
    <property type="evidence" value="ECO:0007669"/>
    <property type="project" value="TreeGrafter"/>
</dbReference>
<dbReference type="Pfam" id="PF01000">
    <property type="entry name" value="RNA_pol_A_bac"/>
    <property type="match status" value="1"/>
</dbReference>
<dbReference type="SMART" id="SM00662">
    <property type="entry name" value="RPOLD"/>
    <property type="match status" value="1"/>
</dbReference>
<dbReference type="PANTHER" id="PTHR11800">
    <property type="entry name" value="DNA-DIRECTED RNA POLYMERASE"/>
    <property type="match status" value="1"/>
</dbReference>
<evidence type="ECO:0000256" key="3">
    <source>
        <dbReference type="ARBA" id="ARBA00022478"/>
    </source>
</evidence>
<feature type="domain" description="DNA-directed RNA polymerase RpoA/D/Rpb3-type" evidence="7">
    <location>
        <begin position="57"/>
        <end position="337"/>
    </location>
</feature>
<evidence type="ECO:0000256" key="5">
    <source>
        <dbReference type="ARBA" id="ARBA00023242"/>
    </source>
</evidence>
<keyword evidence="4" id="KW-0804">Transcription</keyword>
<dbReference type="NCBIfam" id="NF001988">
    <property type="entry name" value="PRK00783.1"/>
    <property type="match status" value="1"/>
</dbReference>
<dbReference type="GO" id="GO:0003677">
    <property type="term" value="F:DNA binding"/>
    <property type="evidence" value="ECO:0007669"/>
    <property type="project" value="InterPro"/>
</dbReference>
<dbReference type="InterPro" id="IPR036643">
    <property type="entry name" value="RNApol_insert_sf"/>
</dbReference>
<organism evidence="8 9">
    <name type="scientific">Ladona fulva</name>
    <name type="common">Scarce chaser dragonfly</name>
    <name type="synonym">Libellula fulva</name>
    <dbReference type="NCBI Taxonomy" id="123851"/>
    <lineage>
        <taxon>Eukaryota</taxon>
        <taxon>Metazoa</taxon>
        <taxon>Ecdysozoa</taxon>
        <taxon>Arthropoda</taxon>
        <taxon>Hexapoda</taxon>
        <taxon>Insecta</taxon>
        <taxon>Pterygota</taxon>
        <taxon>Palaeoptera</taxon>
        <taxon>Odonata</taxon>
        <taxon>Epiprocta</taxon>
        <taxon>Anisoptera</taxon>
        <taxon>Libelluloidea</taxon>
        <taxon>Libellulidae</taxon>
        <taxon>Ladona</taxon>
    </lineage>
</organism>
<comment type="subcellular location">
    <subcellularLocation>
        <location evidence="1">Nucleus</location>
    </subcellularLocation>
</comment>
<dbReference type="Proteomes" id="UP000792457">
    <property type="component" value="Unassembled WGS sequence"/>
</dbReference>
<dbReference type="GO" id="GO:0006351">
    <property type="term" value="P:DNA-templated transcription"/>
    <property type="evidence" value="ECO:0007669"/>
    <property type="project" value="InterPro"/>
</dbReference>
<proteinExistence type="inferred from homology"/>
<dbReference type="CDD" id="cd07032">
    <property type="entry name" value="RNAP_I_II_AC40"/>
    <property type="match status" value="1"/>
</dbReference>
<dbReference type="EMBL" id="KZ308117">
    <property type="protein sequence ID" value="KAG8221922.1"/>
    <property type="molecule type" value="Genomic_DNA"/>
</dbReference>
<keyword evidence="9" id="KW-1185">Reference proteome</keyword>
<evidence type="ECO:0000256" key="2">
    <source>
        <dbReference type="ARBA" id="ARBA00022083"/>
    </source>
</evidence>
<accession>A0A8K0JU84</accession>
<gene>
    <name evidence="8" type="ORF">J437_LFUL002481</name>
</gene>
<reference evidence="8" key="2">
    <citation type="submission" date="2017-10" db="EMBL/GenBank/DDBJ databases">
        <title>Ladona fulva Genome sequencing and assembly.</title>
        <authorList>
            <person name="Murali S."/>
            <person name="Richards S."/>
            <person name="Bandaranaike D."/>
            <person name="Bellair M."/>
            <person name="Blankenburg K."/>
            <person name="Chao H."/>
            <person name="Dinh H."/>
            <person name="Doddapaneni H."/>
            <person name="Dugan-Rocha S."/>
            <person name="Elkadiri S."/>
            <person name="Gnanaolivu R."/>
            <person name="Hernandez B."/>
            <person name="Skinner E."/>
            <person name="Javaid M."/>
            <person name="Lee S."/>
            <person name="Li M."/>
            <person name="Ming W."/>
            <person name="Munidasa M."/>
            <person name="Muniz J."/>
            <person name="Nguyen L."/>
            <person name="Hughes D."/>
            <person name="Osuji N."/>
            <person name="Pu L.-L."/>
            <person name="Puazo M."/>
            <person name="Qu C."/>
            <person name="Quiroz J."/>
            <person name="Raj R."/>
            <person name="Weissenberger G."/>
            <person name="Xin Y."/>
            <person name="Zou X."/>
            <person name="Han Y."/>
            <person name="Worley K."/>
            <person name="Muzny D."/>
            <person name="Gibbs R."/>
        </authorList>
    </citation>
    <scope>NUCLEOTIDE SEQUENCE</scope>
    <source>
        <strain evidence="8">Sampled in the wild</strain>
    </source>
</reference>
<comment type="similarity">
    <text evidence="6">Belongs to the archaeal Rpo3/eukaryotic RPB3 RNA polymerase subunit family.</text>
</comment>
<dbReference type="InterPro" id="IPR011262">
    <property type="entry name" value="DNA-dir_RNA_pol_insert"/>
</dbReference>
<dbReference type="InterPro" id="IPR011263">
    <property type="entry name" value="DNA-dir_RNA_pol_RpoA/D/Rpb3"/>
</dbReference>
<dbReference type="InterPro" id="IPR036603">
    <property type="entry name" value="RBP11-like"/>
</dbReference>
<dbReference type="OrthoDB" id="270173at2759"/>
<dbReference type="InterPro" id="IPR033901">
    <property type="entry name" value="RNAPI/III_AC40"/>
</dbReference>
<dbReference type="InterPro" id="IPR050518">
    <property type="entry name" value="Rpo3/RPB3_RNA_Pol_subunit"/>
</dbReference>
<keyword evidence="3" id="KW-0240">DNA-directed RNA polymerase</keyword>
<evidence type="ECO:0000256" key="6">
    <source>
        <dbReference type="ARBA" id="ARBA00025804"/>
    </source>
</evidence>
<dbReference type="PROSITE" id="PS00446">
    <property type="entry name" value="RNA_POL_D_30KD"/>
    <property type="match status" value="1"/>
</dbReference>
<evidence type="ECO:0000313" key="9">
    <source>
        <dbReference type="Proteomes" id="UP000792457"/>
    </source>
</evidence>
<dbReference type="PANTHER" id="PTHR11800:SF13">
    <property type="entry name" value="DNA-DIRECTED RNA POLYMERASES I AND III SUBUNIT RPAC1"/>
    <property type="match status" value="1"/>
</dbReference>
<keyword evidence="5" id="KW-0539">Nucleus</keyword>
<evidence type="ECO:0000313" key="8">
    <source>
        <dbReference type="EMBL" id="KAG8221922.1"/>
    </source>
</evidence>
<evidence type="ECO:0000256" key="1">
    <source>
        <dbReference type="ARBA" id="ARBA00004123"/>
    </source>
</evidence>
<reference evidence="8" key="1">
    <citation type="submission" date="2013-04" db="EMBL/GenBank/DDBJ databases">
        <authorList>
            <person name="Qu J."/>
            <person name="Murali S.C."/>
            <person name="Bandaranaike D."/>
            <person name="Bellair M."/>
            <person name="Blankenburg K."/>
            <person name="Chao H."/>
            <person name="Dinh H."/>
            <person name="Doddapaneni H."/>
            <person name="Downs B."/>
            <person name="Dugan-Rocha S."/>
            <person name="Elkadiri S."/>
            <person name="Gnanaolivu R.D."/>
            <person name="Hernandez B."/>
            <person name="Javaid M."/>
            <person name="Jayaseelan J.C."/>
            <person name="Lee S."/>
            <person name="Li M."/>
            <person name="Ming W."/>
            <person name="Munidasa M."/>
            <person name="Muniz J."/>
            <person name="Nguyen L."/>
            <person name="Ongeri F."/>
            <person name="Osuji N."/>
            <person name="Pu L.-L."/>
            <person name="Puazo M."/>
            <person name="Qu C."/>
            <person name="Quiroz J."/>
            <person name="Raj R."/>
            <person name="Weissenberger G."/>
            <person name="Xin Y."/>
            <person name="Zou X."/>
            <person name="Han Y."/>
            <person name="Richards S."/>
            <person name="Worley K."/>
            <person name="Muzny D."/>
            <person name="Gibbs R."/>
        </authorList>
    </citation>
    <scope>NUCLEOTIDE SEQUENCE</scope>
    <source>
        <strain evidence="8">Sampled in the wild</strain>
    </source>
</reference>
<dbReference type="GO" id="GO:0005736">
    <property type="term" value="C:RNA polymerase I complex"/>
    <property type="evidence" value="ECO:0007669"/>
    <property type="project" value="TreeGrafter"/>
</dbReference>
<dbReference type="SUPFAM" id="SSF56553">
    <property type="entry name" value="Insert subdomain of RNA polymerase alpha subunit"/>
    <property type="match status" value="1"/>
</dbReference>
<dbReference type="FunFam" id="2.170.120.12:FF:000003">
    <property type="entry name" value="Dna-directed rna polymerases i and iii subunit"/>
    <property type="match status" value="1"/>
</dbReference>